<feature type="chain" id="PRO_5001771502" description="Pyrroloquinoline quinone-dependent pyranose dehydrogenase beta-propeller domain-containing protein" evidence="2">
    <location>
        <begin position="25"/>
        <end position="474"/>
    </location>
</feature>
<dbReference type="HOGENOM" id="CLU_039534_1_1_1"/>
<proteinExistence type="predicted"/>
<protein>
    <recommendedName>
        <fullName evidence="3">Pyrroloquinoline quinone-dependent pyranose dehydrogenase beta-propeller domain-containing protein</fullName>
    </recommendedName>
</protein>
<evidence type="ECO:0000313" key="4">
    <source>
        <dbReference type="EMBL" id="KEY70772.1"/>
    </source>
</evidence>
<dbReference type="InterPro" id="IPR051262">
    <property type="entry name" value="SMP-30/CGR1_Lactonase"/>
</dbReference>
<dbReference type="Pfam" id="PF22807">
    <property type="entry name" value="TrAA12"/>
    <property type="match status" value="1"/>
</dbReference>
<reference evidence="4 5" key="1">
    <citation type="journal article" date="2014" name="BMC Genomics">
        <title>Comparative genome sequencing reveals chemotype-specific gene clusters in the toxigenic black mold Stachybotrys.</title>
        <authorList>
            <person name="Semeiks J."/>
            <person name="Borek D."/>
            <person name="Otwinowski Z."/>
            <person name="Grishin N.V."/>
        </authorList>
    </citation>
    <scope>NUCLEOTIDE SEQUENCE [LARGE SCALE GENOMIC DNA]</scope>
    <source>
        <strain evidence="5">CBS 109288 / IBT 7711</strain>
    </source>
</reference>
<dbReference type="EMBL" id="KL648424">
    <property type="protein sequence ID" value="KEY70772.1"/>
    <property type="molecule type" value="Genomic_DNA"/>
</dbReference>
<evidence type="ECO:0000259" key="3">
    <source>
        <dbReference type="Pfam" id="PF22807"/>
    </source>
</evidence>
<dbReference type="OrthoDB" id="507128at2759"/>
<dbReference type="Gene3D" id="2.120.10.30">
    <property type="entry name" value="TolB, C-terminal domain"/>
    <property type="match status" value="1"/>
</dbReference>
<feature type="region of interest" description="Disordered" evidence="1">
    <location>
        <begin position="430"/>
        <end position="455"/>
    </location>
</feature>
<evidence type="ECO:0000256" key="2">
    <source>
        <dbReference type="SAM" id="SignalP"/>
    </source>
</evidence>
<keyword evidence="2" id="KW-0732">Signal</keyword>
<gene>
    <name evidence="4" type="ORF">S7711_03267</name>
</gene>
<dbReference type="Proteomes" id="UP000028045">
    <property type="component" value="Unassembled WGS sequence"/>
</dbReference>
<keyword evidence="5" id="KW-1185">Reference proteome</keyword>
<feature type="domain" description="Pyrroloquinoline quinone-dependent pyranose dehydrogenase beta-propeller" evidence="3">
    <location>
        <begin position="39"/>
        <end position="428"/>
    </location>
</feature>
<feature type="signal peptide" evidence="2">
    <location>
        <begin position="1"/>
        <end position="24"/>
    </location>
</feature>
<dbReference type="InterPro" id="IPR054539">
    <property type="entry name" value="Beta-prop_PDH"/>
</dbReference>
<organism evidence="4 5">
    <name type="scientific">Stachybotrys chartarum (strain CBS 109288 / IBT 7711)</name>
    <name type="common">Toxic black mold</name>
    <name type="synonym">Stilbospora chartarum</name>
    <dbReference type="NCBI Taxonomy" id="1280523"/>
    <lineage>
        <taxon>Eukaryota</taxon>
        <taxon>Fungi</taxon>
        <taxon>Dikarya</taxon>
        <taxon>Ascomycota</taxon>
        <taxon>Pezizomycotina</taxon>
        <taxon>Sordariomycetes</taxon>
        <taxon>Hypocreomycetidae</taxon>
        <taxon>Hypocreales</taxon>
        <taxon>Stachybotryaceae</taxon>
        <taxon>Stachybotrys</taxon>
    </lineage>
</organism>
<dbReference type="PANTHER" id="PTHR47572:SF4">
    <property type="entry name" value="LACTONASE DRP35"/>
    <property type="match status" value="1"/>
</dbReference>
<dbReference type="InterPro" id="IPR011041">
    <property type="entry name" value="Quinoprot_gluc/sorb_DH_b-prop"/>
</dbReference>
<dbReference type="AlphaFoldDB" id="A0A084AZP3"/>
<dbReference type="InterPro" id="IPR011042">
    <property type="entry name" value="6-blade_b-propeller_TolB-like"/>
</dbReference>
<evidence type="ECO:0000313" key="5">
    <source>
        <dbReference type="Proteomes" id="UP000028045"/>
    </source>
</evidence>
<dbReference type="SUPFAM" id="SSF50952">
    <property type="entry name" value="Soluble quinoprotein glucose dehydrogenase"/>
    <property type="match status" value="1"/>
</dbReference>
<evidence type="ECO:0000256" key="1">
    <source>
        <dbReference type="SAM" id="MobiDB-lite"/>
    </source>
</evidence>
<name>A0A084AZP3_STACB</name>
<accession>A0A084AZP3</accession>
<dbReference type="PANTHER" id="PTHR47572">
    <property type="entry name" value="LIPOPROTEIN-RELATED"/>
    <property type="match status" value="1"/>
</dbReference>
<sequence length="474" mass="50736">MALRSAAATALAAVASLLAQGVAAQDECSNSLEVSYPAPVAADGWSYRLVANNFTRPRGLLFDADGNLLLIDAGVGLVHLTLRDDGGSCLSVEETTTLVENENLNHGIELSEDGNTLYASTSDSVFSWSYDSGDRSVSDSNRTLVNNMTNADHTTRTLLLSRQQPGLLLVSRGSHSNEDPEAGNIDSGHSQIRAFNIGALADDDDPIDFLDGDVIGWGLRNSVGVAEDPAHGGIWSVENSVDEMTRRGEDIHHDNPGEELNYHGRLNSSENQGGNYGYPYCYAIWGTEDFPDLGDLETGDQFPMDETRTLTDESCNTDYIAPRLSFQAHTAPLDIKFTEDGSEAFVSFHGSWNRDEPVGYRVSRIEFGDDGQPSANHGSRDAAIDVLTNPDLANCPDDCFRPAGLAWDSEGRLWMTSDSTGEIFVLVREENGGSGSGSSNDDDNDDGDSAGANLAPSTSMGVAFAAVIAGFLMV</sequence>